<evidence type="ECO:0000256" key="4">
    <source>
        <dbReference type="ARBA" id="ARBA00022912"/>
    </source>
</evidence>
<dbReference type="EC" id="3.1.3.48" evidence="2"/>
<feature type="active site" evidence="5">
    <location>
        <position position="14"/>
    </location>
</feature>
<protein>
    <recommendedName>
        <fullName evidence="2">protein-tyrosine-phosphatase</fullName>
        <ecNumber evidence="2">3.1.3.48</ecNumber>
    </recommendedName>
</protein>
<dbReference type="InterPro" id="IPR017867">
    <property type="entry name" value="Tyr_phospatase_low_mol_wt"/>
</dbReference>
<keyword evidence="3" id="KW-0378">Hydrolase</keyword>
<dbReference type="RefSeq" id="WP_097174330.1">
    <property type="nucleotide sequence ID" value="NZ_OBML01000003.1"/>
</dbReference>
<comment type="similarity">
    <text evidence="1">Belongs to the low molecular weight phosphotyrosine protein phosphatase family.</text>
</comment>
<dbReference type="PANTHER" id="PTHR11717">
    <property type="entry name" value="LOW MOLECULAR WEIGHT PROTEIN TYROSINE PHOSPHATASE"/>
    <property type="match status" value="1"/>
</dbReference>
<dbReference type="InterPro" id="IPR023485">
    <property type="entry name" value="Ptyr_pPase"/>
</dbReference>
<feature type="active site" description="Proton donor" evidence="5">
    <location>
        <position position="118"/>
    </location>
</feature>
<dbReference type="Proteomes" id="UP000219331">
    <property type="component" value="Unassembled WGS sequence"/>
</dbReference>
<organism evidence="7 8">
    <name type="scientific">Stappia indica</name>
    <dbReference type="NCBI Taxonomy" id="538381"/>
    <lineage>
        <taxon>Bacteria</taxon>
        <taxon>Pseudomonadati</taxon>
        <taxon>Pseudomonadota</taxon>
        <taxon>Alphaproteobacteria</taxon>
        <taxon>Hyphomicrobiales</taxon>
        <taxon>Stappiaceae</taxon>
        <taxon>Stappia</taxon>
    </lineage>
</organism>
<feature type="active site" description="Nucleophile" evidence="5">
    <location>
        <position position="8"/>
    </location>
</feature>
<dbReference type="Gene3D" id="3.40.50.2300">
    <property type="match status" value="1"/>
</dbReference>
<dbReference type="PANTHER" id="PTHR11717:SF7">
    <property type="entry name" value="LOW MOLECULAR WEIGHT PHOSPHOTYROSINE PROTEIN PHOSPHATASE"/>
    <property type="match status" value="1"/>
</dbReference>
<proteinExistence type="inferred from homology"/>
<dbReference type="PRINTS" id="PR00719">
    <property type="entry name" value="LMWPTPASE"/>
</dbReference>
<evidence type="ECO:0000256" key="2">
    <source>
        <dbReference type="ARBA" id="ARBA00013064"/>
    </source>
</evidence>
<dbReference type="InterPro" id="IPR050438">
    <property type="entry name" value="LMW_PTPase"/>
</dbReference>
<keyword evidence="8" id="KW-1185">Reference proteome</keyword>
<evidence type="ECO:0000313" key="7">
    <source>
        <dbReference type="EMBL" id="SOC00090.1"/>
    </source>
</evidence>
<dbReference type="SMART" id="SM00226">
    <property type="entry name" value="LMWPc"/>
    <property type="match status" value="1"/>
</dbReference>
<evidence type="ECO:0000313" key="8">
    <source>
        <dbReference type="Proteomes" id="UP000219331"/>
    </source>
</evidence>
<dbReference type="AlphaFoldDB" id="A0A285RZT4"/>
<feature type="domain" description="Phosphotyrosine protein phosphatase I" evidence="6">
    <location>
        <begin position="2"/>
        <end position="144"/>
    </location>
</feature>
<dbReference type="GO" id="GO:0004725">
    <property type="term" value="F:protein tyrosine phosphatase activity"/>
    <property type="evidence" value="ECO:0007669"/>
    <property type="project" value="UniProtKB-EC"/>
</dbReference>
<evidence type="ECO:0000256" key="3">
    <source>
        <dbReference type="ARBA" id="ARBA00022801"/>
    </source>
</evidence>
<dbReference type="CDD" id="cd16343">
    <property type="entry name" value="LMWPTP"/>
    <property type="match status" value="1"/>
</dbReference>
<gene>
    <name evidence="7" type="ORF">SAMN05421512_103221</name>
</gene>
<dbReference type="SUPFAM" id="SSF52788">
    <property type="entry name" value="Phosphotyrosine protein phosphatases I"/>
    <property type="match status" value="1"/>
</dbReference>
<evidence type="ECO:0000256" key="1">
    <source>
        <dbReference type="ARBA" id="ARBA00011063"/>
    </source>
</evidence>
<evidence type="ECO:0000259" key="6">
    <source>
        <dbReference type="SMART" id="SM00226"/>
    </source>
</evidence>
<dbReference type="Pfam" id="PF01451">
    <property type="entry name" value="LMWPc"/>
    <property type="match status" value="1"/>
</dbReference>
<accession>A0A285RZT4</accession>
<dbReference type="STRING" id="538381.GCA_001696535_04332"/>
<name>A0A285RZT4_9HYPH</name>
<dbReference type="EMBL" id="OBML01000003">
    <property type="protein sequence ID" value="SOC00090.1"/>
    <property type="molecule type" value="Genomic_DNA"/>
</dbReference>
<reference evidence="7 8" key="1">
    <citation type="submission" date="2017-08" db="EMBL/GenBank/DDBJ databases">
        <authorList>
            <person name="de Groot N.N."/>
        </authorList>
    </citation>
    <scope>NUCLEOTIDE SEQUENCE [LARGE SCALE GENOMIC DNA]</scope>
    <source>
        <strain evidence="7 8">USBA 352</strain>
    </source>
</reference>
<dbReference type="OrthoDB" id="9784339at2"/>
<dbReference type="InterPro" id="IPR036196">
    <property type="entry name" value="Ptyr_pPase_sf"/>
</dbReference>
<sequence>MTAILFVCLGNICRSPLAEGILRHRIEAAGLSATVSVDSAGTASWHTGKSPDPRSIAVAARNGIDLTSQRARQVAPADFTRFDMVLAMDADNLTELRARAPAGSRTQLRRFLGRDVPDPYYGGPDGFDHVFRMLDEGCAALVSELSASR</sequence>
<evidence type="ECO:0000256" key="5">
    <source>
        <dbReference type="PIRSR" id="PIRSR617867-1"/>
    </source>
</evidence>
<keyword evidence="4" id="KW-0904">Protein phosphatase</keyword>